<dbReference type="KEGG" id="mfi:DSM1535_1599"/>
<dbReference type="InterPro" id="IPR052554">
    <property type="entry name" value="2-oxoglutarate_synth_KorC"/>
</dbReference>
<dbReference type="Pfam" id="PF01558">
    <property type="entry name" value="POR"/>
    <property type="match status" value="1"/>
</dbReference>
<evidence type="ECO:0000313" key="4">
    <source>
        <dbReference type="EMBL" id="CEL23904.1"/>
    </source>
</evidence>
<proteinExistence type="predicted"/>
<evidence type="ECO:0000313" key="3">
    <source>
        <dbReference type="EMBL" id="CEA13931.1"/>
    </source>
</evidence>
<gene>
    <name evidence="3" type="primary">korC</name>
    <name evidence="3" type="ORF">DSM1535_1599</name>
    <name evidence="4" type="ORF">MB9_0249</name>
</gene>
<dbReference type="PANTHER" id="PTHR42730:SF1">
    <property type="entry name" value="2-OXOGLUTARATE SYNTHASE SUBUNIT KORC"/>
    <property type="match status" value="1"/>
</dbReference>
<dbReference type="InterPro" id="IPR002869">
    <property type="entry name" value="Pyrv_flavodox_OxRed_cen"/>
</dbReference>
<evidence type="ECO:0000313" key="5">
    <source>
        <dbReference type="Proteomes" id="UP000062768"/>
    </source>
</evidence>
<reference evidence="3" key="1">
    <citation type="submission" date="2014-08" db="EMBL/GenBank/DDBJ databases">
        <authorList>
            <person name="Wibberg D."/>
        </authorList>
    </citation>
    <scope>NUCLEOTIDE SEQUENCE</scope>
</reference>
<dbReference type="NCBIfam" id="TIGR02175">
    <property type="entry name" value="PorC_KorC"/>
    <property type="match status" value="1"/>
</dbReference>
<dbReference type="InterPro" id="IPR011894">
    <property type="entry name" value="PorC_KorC"/>
</dbReference>
<sequence length="203" mass="21758">MHNWKAICNQISIPGGLKLRKEIRIAGFGGQGVILAGIVIGKAAALYDGIHAVQTQSYGPEARGGASRTELVISDEEIDYPKVHNPDIFVAMSHEALVAYLDGLKEGGILIIDPDMVNEDEISSFVKEHHIQVYHAPATRTADEKVGLRIVANIVMIGAITGFTKVISEESARKAIAASVPPGTEDKNLSAFEAGMELSQQEV</sequence>
<feature type="domain" description="Pyruvate/ketoisovalerate oxidoreductase catalytic" evidence="2">
    <location>
        <begin position="29"/>
        <end position="197"/>
    </location>
</feature>
<dbReference type="EMBL" id="LN515531">
    <property type="protein sequence ID" value="CEA13931.1"/>
    <property type="molecule type" value="Genomic_DNA"/>
</dbReference>
<evidence type="ECO:0000256" key="1">
    <source>
        <dbReference type="ARBA" id="ARBA00023002"/>
    </source>
</evidence>
<dbReference type="Proteomes" id="UP000062768">
    <property type="component" value="Chromosome I"/>
</dbReference>
<organism evidence="3">
    <name type="scientific">Methanobacterium formicicum</name>
    <dbReference type="NCBI Taxonomy" id="2162"/>
    <lineage>
        <taxon>Archaea</taxon>
        <taxon>Methanobacteriati</taxon>
        <taxon>Methanobacteriota</taxon>
        <taxon>Methanomada group</taxon>
        <taxon>Methanobacteria</taxon>
        <taxon>Methanobacteriales</taxon>
        <taxon>Methanobacteriaceae</taxon>
        <taxon>Methanobacterium</taxon>
    </lineage>
</organism>
<dbReference type="NCBIfam" id="NF006323">
    <property type="entry name" value="PRK08537.1"/>
    <property type="match status" value="1"/>
</dbReference>
<accession>A0A090JWM7</accession>
<dbReference type="EC" id="1.2.7.3" evidence="3"/>
<keyword evidence="5" id="KW-1185">Reference proteome</keyword>
<protein>
    <submittedName>
        <fullName evidence="3">2-oxoglutarate synthase subunit KorC</fullName>
        <ecNumber evidence="3">1.2.7.3</ecNumber>
    </submittedName>
</protein>
<dbReference type="AlphaFoldDB" id="A0A090JWM7"/>
<dbReference type="PANTHER" id="PTHR42730">
    <property type="entry name" value="2-OXOGLUTARATE SYNTHASE SUBUNIT KORC"/>
    <property type="match status" value="1"/>
</dbReference>
<reference evidence="4" key="2">
    <citation type="submission" date="2014-09" db="EMBL/GenBank/DDBJ databases">
        <authorList>
            <person name="Bishop-Lilly K.A."/>
            <person name="Broomall S.M."/>
            <person name="Chain P.S."/>
            <person name="Chertkov O."/>
            <person name="Coyne S.R."/>
            <person name="Daligault H.E."/>
            <person name="Davenport K.W."/>
            <person name="Erkkila T."/>
            <person name="Frey K.G."/>
            <person name="Gibbons H.S."/>
            <person name="Gu W."/>
            <person name="Jaissle J."/>
            <person name="Johnson S.L."/>
            <person name="Koroleva G.I."/>
            <person name="Ladner J.T."/>
            <person name="Lo C.-C."/>
            <person name="Minogue T.D."/>
            <person name="Munk C."/>
            <person name="Palacios G.F."/>
            <person name="Redden C.L."/>
            <person name="Rosenzweig C.N."/>
            <person name="Scholz M.B."/>
            <person name="Teshima H."/>
            <person name="Xu Y."/>
        </authorList>
    </citation>
    <scope>NUCLEOTIDE SEQUENCE</scope>
    <source>
        <strain evidence="4">Mb9</strain>
    </source>
</reference>
<dbReference type="PATRIC" id="fig|2162.10.peg.260"/>
<dbReference type="GO" id="GO:0047553">
    <property type="term" value="F:2-oxoglutarate synthase activity"/>
    <property type="evidence" value="ECO:0007669"/>
    <property type="project" value="UniProtKB-EC"/>
</dbReference>
<name>A0A090JWM7_METFO</name>
<dbReference type="EMBL" id="LN734822">
    <property type="protein sequence ID" value="CEL23904.1"/>
    <property type="molecule type" value="Genomic_DNA"/>
</dbReference>
<dbReference type="SUPFAM" id="SSF53323">
    <property type="entry name" value="Pyruvate-ferredoxin oxidoreductase, PFOR, domain III"/>
    <property type="match status" value="1"/>
</dbReference>
<evidence type="ECO:0000259" key="2">
    <source>
        <dbReference type="Pfam" id="PF01558"/>
    </source>
</evidence>
<dbReference type="InterPro" id="IPR019752">
    <property type="entry name" value="Pyrv/ketoisovalerate_OxRed_cat"/>
</dbReference>
<dbReference type="Gene3D" id="3.40.920.10">
    <property type="entry name" value="Pyruvate-ferredoxin oxidoreductase, PFOR, domain III"/>
    <property type="match status" value="1"/>
</dbReference>
<keyword evidence="1 3" id="KW-0560">Oxidoreductase</keyword>